<dbReference type="GeneID" id="36319419"/>
<dbReference type="PRINTS" id="PR00103">
    <property type="entry name" value="CAMPKINASE"/>
</dbReference>
<dbReference type="CDD" id="cd00038">
    <property type="entry name" value="CAP_ED"/>
    <property type="match status" value="1"/>
</dbReference>
<dbReference type="PROSITE" id="PS00889">
    <property type="entry name" value="CNMP_BINDING_2"/>
    <property type="match status" value="1"/>
</dbReference>
<dbReference type="SMART" id="SM00100">
    <property type="entry name" value="cNMP"/>
    <property type="match status" value="1"/>
</dbReference>
<keyword evidence="2" id="KW-0418">Kinase</keyword>
<dbReference type="OMA" id="QENKWNI"/>
<dbReference type="Pfam" id="PF00027">
    <property type="entry name" value="cNMP_binding"/>
    <property type="match status" value="1"/>
</dbReference>
<feature type="domain" description="Cyclic nucleotide-binding" evidence="1">
    <location>
        <begin position="113"/>
        <end position="207"/>
    </location>
</feature>
<dbReference type="AlphaFoldDB" id="A0A0F9WUV6"/>
<evidence type="ECO:0000313" key="3">
    <source>
        <dbReference type="Proteomes" id="UP000034350"/>
    </source>
</evidence>
<dbReference type="InterPro" id="IPR018490">
    <property type="entry name" value="cNMP-bd_dom_sf"/>
</dbReference>
<evidence type="ECO:0000259" key="1">
    <source>
        <dbReference type="PROSITE" id="PS50042"/>
    </source>
</evidence>
<dbReference type="RefSeq" id="XP_024332265.1">
    <property type="nucleotide sequence ID" value="XM_024474496.1"/>
</dbReference>
<dbReference type="GO" id="GO:0005952">
    <property type="term" value="C:cAMP-dependent protein kinase complex"/>
    <property type="evidence" value="ECO:0007669"/>
    <property type="project" value="InterPro"/>
</dbReference>
<dbReference type="GO" id="GO:0005829">
    <property type="term" value="C:cytosol"/>
    <property type="evidence" value="ECO:0007669"/>
    <property type="project" value="TreeGrafter"/>
</dbReference>
<dbReference type="Proteomes" id="UP000034350">
    <property type="component" value="Unassembled WGS sequence"/>
</dbReference>
<sequence>MDEEIFNFFIKNNEVYNRHLNKEELNIIFKTYLEKHKKYDEALLLSHIEEFHMEKNSKNRTPQEIENAKNWRQTRRASVCSDTVFPSDFSSISFPKTKETFEFLSNVLVADIPFGLLNPKQKDKLIDIIQCVDIEAGVTLIKEGDSGNTMYVVDEGCFEVFIKNIKIKSLKRGDIFGEIALIHNINRTATVISSVKSKIWVIEQKMFLGLRAFDRNKNKTIVFEGIKSHNLYPDLNEKELISFINTLSFDYLKEDSDVLVNEDEIFFFTLDGIISIDGKEQKVKQKDTVKKSFKCVSLIEGTVMKTRQRKLCF</sequence>
<dbReference type="InterPro" id="IPR018488">
    <property type="entry name" value="cNMP-bd_CS"/>
</dbReference>
<dbReference type="GO" id="GO:0030552">
    <property type="term" value="F:cAMP binding"/>
    <property type="evidence" value="ECO:0007669"/>
    <property type="project" value="TreeGrafter"/>
</dbReference>
<dbReference type="PANTHER" id="PTHR11635:SF152">
    <property type="entry name" value="CAMP-DEPENDENT PROTEIN KINASE TYPE I REGULATORY SUBUNIT-RELATED"/>
    <property type="match status" value="1"/>
</dbReference>
<proteinExistence type="predicted"/>
<dbReference type="PROSITE" id="PS50042">
    <property type="entry name" value="CNMP_BINDING_3"/>
    <property type="match status" value="1"/>
</dbReference>
<dbReference type="GO" id="GO:0034236">
    <property type="term" value="F:protein kinase A catalytic subunit binding"/>
    <property type="evidence" value="ECO:0007669"/>
    <property type="project" value="TreeGrafter"/>
</dbReference>
<dbReference type="InterPro" id="IPR000595">
    <property type="entry name" value="cNMP-bd_dom"/>
</dbReference>
<protein>
    <submittedName>
        <fullName evidence="2">Agc protein kinase</fullName>
    </submittedName>
</protein>
<name>A0A0F9WUV6_9MICR</name>
<dbReference type="VEuPathDB" id="MicrosporidiaDB:NCER_101220"/>
<evidence type="ECO:0000313" key="2">
    <source>
        <dbReference type="EMBL" id="KKO76523.1"/>
    </source>
</evidence>
<gene>
    <name evidence="2" type="ORF">AAJ76_200043620</name>
</gene>
<dbReference type="GO" id="GO:0004862">
    <property type="term" value="F:cAMP-dependent protein kinase inhibitor activity"/>
    <property type="evidence" value="ECO:0007669"/>
    <property type="project" value="TreeGrafter"/>
</dbReference>
<dbReference type="InterPro" id="IPR050503">
    <property type="entry name" value="cAMP-dep_PK_reg_su-like"/>
</dbReference>
<keyword evidence="3" id="KW-1185">Reference proteome</keyword>
<reference evidence="2 3" key="1">
    <citation type="journal article" date="2015" name="Environ. Microbiol.">
        <title>Genome analyses suggest the presence of polyploidy and recent human-driven expansions in eight global populations of the honeybee pathogen Nosema ceranae.</title>
        <authorList>
            <person name="Pelin A."/>
            <person name="Selman M."/>
            <person name="Aris-Brosou S."/>
            <person name="Farinelli L."/>
            <person name="Corradi N."/>
        </authorList>
    </citation>
    <scope>NUCLEOTIDE SEQUENCE [LARGE SCALE GENOMIC DNA]</scope>
    <source>
        <strain evidence="2 3">PA08 1199</strain>
    </source>
</reference>
<keyword evidence="2" id="KW-0808">Transferase</keyword>
<dbReference type="PROSITE" id="PS00888">
    <property type="entry name" value="CNMP_BINDING_1"/>
    <property type="match status" value="1"/>
</dbReference>
<dbReference type="VEuPathDB" id="MicrosporidiaDB:G9O61_00g006080"/>
<dbReference type="Gene3D" id="2.60.120.10">
    <property type="entry name" value="Jelly Rolls"/>
    <property type="match status" value="1"/>
</dbReference>
<dbReference type="GO" id="GO:0016301">
    <property type="term" value="F:kinase activity"/>
    <property type="evidence" value="ECO:0007669"/>
    <property type="project" value="UniProtKB-KW"/>
</dbReference>
<organism evidence="2 3">
    <name type="scientific">Vairimorpha ceranae</name>
    <dbReference type="NCBI Taxonomy" id="40302"/>
    <lineage>
        <taxon>Eukaryota</taxon>
        <taxon>Fungi</taxon>
        <taxon>Fungi incertae sedis</taxon>
        <taxon>Microsporidia</taxon>
        <taxon>Nosematidae</taxon>
        <taxon>Vairimorpha</taxon>
    </lineage>
</organism>
<dbReference type="OrthoDB" id="417078at2759"/>
<dbReference type="SUPFAM" id="SSF51206">
    <property type="entry name" value="cAMP-binding domain-like"/>
    <property type="match status" value="1"/>
</dbReference>
<comment type="caution">
    <text evidence="2">The sequence shown here is derived from an EMBL/GenBank/DDBJ whole genome shotgun (WGS) entry which is preliminary data.</text>
</comment>
<accession>A0A0F9WUV6</accession>
<dbReference type="VEuPathDB" id="MicrosporidiaDB:AAJ76_200043620"/>
<dbReference type="EMBL" id="JPQZ01000002">
    <property type="protein sequence ID" value="KKO76523.1"/>
    <property type="molecule type" value="Genomic_DNA"/>
</dbReference>
<dbReference type="PANTHER" id="PTHR11635">
    <property type="entry name" value="CAMP-DEPENDENT PROTEIN KINASE REGULATORY CHAIN"/>
    <property type="match status" value="1"/>
</dbReference>
<dbReference type="InterPro" id="IPR014710">
    <property type="entry name" value="RmlC-like_jellyroll"/>
</dbReference>